<dbReference type="OrthoDB" id="9780932at2"/>
<feature type="domain" description="AB hydrolase-1" evidence="1">
    <location>
        <begin position="30"/>
        <end position="257"/>
    </location>
</feature>
<dbReference type="PRINTS" id="PR00111">
    <property type="entry name" value="ABHYDROLASE"/>
</dbReference>
<protein>
    <submittedName>
        <fullName evidence="2">Pimeloyl-ACP methyl ester carboxylesterase</fullName>
    </submittedName>
</protein>
<evidence type="ECO:0000313" key="3">
    <source>
        <dbReference type="Proteomes" id="UP000199226"/>
    </source>
</evidence>
<evidence type="ECO:0000259" key="1">
    <source>
        <dbReference type="Pfam" id="PF00561"/>
    </source>
</evidence>
<dbReference type="GO" id="GO:0003824">
    <property type="term" value="F:catalytic activity"/>
    <property type="evidence" value="ECO:0007669"/>
    <property type="project" value="InterPro"/>
</dbReference>
<dbReference type="PANTHER" id="PTHR43798">
    <property type="entry name" value="MONOACYLGLYCEROL LIPASE"/>
    <property type="match status" value="1"/>
</dbReference>
<sequence>MKTETKGHNLTIPVNNFYLSYDDVGEGSIPIIFLHGYPFDKTMWQAQLDFLKPYYRLIPCDIRGFGKSKDEDSLLSIDLFGEDLIAFLDKLNIDKAIICGLSMGGYIALNVLKRFPDRFSALILCDTQCIADTAEVKAKRYKIIDEIAVDGVTNFNEGFIKSVFHKDSLSYKKDLVEKLRSVVFSNSQHIITMGLTALAERSETCSALNEITIPTLIICGNEDKVTPLAQSEFLNTTIKGSVLHVIDDAGHVSNLEQPDEFNKHLLAFLTSLSVDDVENLN</sequence>
<name>A0A1G9PNL2_9SPHI</name>
<dbReference type="InterPro" id="IPR029058">
    <property type="entry name" value="AB_hydrolase_fold"/>
</dbReference>
<dbReference type="Gene3D" id="3.40.50.1820">
    <property type="entry name" value="alpha/beta hydrolase"/>
    <property type="match status" value="1"/>
</dbReference>
<keyword evidence="3" id="KW-1185">Reference proteome</keyword>
<dbReference type="SUPFAM" id="SSF53474">
    <property type="entry name" value="alpha/beta-Hydrolases"/>
    <property type="match status" value="1"/>
</dbReference>
<dbReference type="PRINTS" id="PR00412">
    <property type="entry name" value="EPOXHYDRLASE"/>
</dbReference>
<accession>A0A1G9PNL2</accession>
<dbReference type="Pfam" id="PF00561">
    <property type="entry name" value="Abhydrolase_1"/>
    <property type="match status" value="1"/>
</dbReference>
<dbReference type="InterPro" id="IPR050266">
    <property type="entry name" value="AB_hydrolase_sf"/>
</dbReference>
<dbReference type="AlphaFoldDB" id="A0A1G9PNL2"/>
<dbReference type="Proteomes" id="UP000199226">
    <property type="component" value="Unassembled WGS sequence"/>
</dbReference>
<reference evidence="3" key="1">
    <citation type="submission" date="2016-10" db="EMBL/GenBank/DDBJ databases">
        <authorList>
            <person name="Varghese N."/>
            <person name="Submissions S."/>
        </authorList>
    </citation>
    <scope>NUCLEOTIDE SEQUENCE [LARGE SCALE GENOMIC DNA]</scope>
    <source>
        <strain evidence="3">DSM 24536</strain>
    </source>
</reference>
<dbReference type="EMBL" id="FNHH01000004">
    <property type="protein sequence ID" value="SDM00428.1"/>
    <property type="molecule type" value="Genomic_DNA"/>
</dbReference>
<gene>
    <name evidence="2" type="ORF">SAMN05421813_104210</name>
</gene>
<dbReference type="STRING" id="990371.SAMN05421813_104210"/>
<dbReference type="InterPro" id="IPR000073">
    <property type="entry name" value="AB_hydrolase_1"/>
</dbReference>
<dbReference type="InterPro" id="IPR000639">
    <property type="entry name" value="Epox_hydrolase-like"/>
</dbReference>
<dbReference type="RefSeq" id="WP_090701063.1">
    <property type="nucleotide sequence ID" value="NZ_FNHH01000004.1"/>
</dbReference>
<organism evidence="2 3">
    <name type="scientific">Daejeonella rubra</name>
    <dbReference type="NCBI Taxonomy" id="990371"/>
    <lineage>
        <taxon>Bacteria</taxon>
        <taxon>Pseudomonadati</taxon>
        <taxon>Bacteroidota</taxon>
        <taxon>Sphingobacteriia</taxon>
        <taxon>Sphingobacteriales</taxon>
        <taxon>Sphingobacteriaceae</taxon>
        <taxon>Daejeonella</taxon>
    </lineage>
</organism>
<proteinExistence type="predicted"/>
<evidence type="ECO:0000313" key="2">
    <source>
        <dbReference type="EMBL" id="SDM00428.1"/>
    </source>
</evidence>